<dbReference type="InterPro" id="IPR011483">
    <property type="entry name" value="Sde182_NH-like"/>
</dbReference>
<dbReference type="AlphaFoldDB" id="A0A5B9MKC7"/>
<dbReference type="GO" id="GO:0016799">
    <property type="term" value="F:hydrolase activity, hydrolyzing N-glycosyl compounds"/>
    <property type="evidence" value="ECO:0007669"/>
    <property type="project" value="InterPro"/>
</dbReference>
<accession>A0A5B9MKC7</accession>
<dbReference type="InterPro" id="IPR036452">
    <property type="entry name" value="Ribo_hydro-like"/>
</dbReference>
<dbReference type="KEGG" id="smam:Mal15_45310"/>
<evidence type="ECO:0000313" key="3">
    <source>
        <dbReference type="Proteomes" id="UP000321353"/>
    </source>
</evidence>
<dbReference type="Pfam" id="PF07632">
    <property type="entry name" value="Sde182_NH-like"/>
    <property type="match status" value="1"/>
</dbReference>
<gene>
    <name evidence="2" type="ORF">Mal15_45310</name>
</gene>
<dbReference type="Proteomes" id="UP000321353">
    <property type="component" value="Chromosome"/>
</dbReference>
<keyword evidence="3" id="KW-1185">Reference proteome</keyword>
<organism evidence="2 3">
    <name type="scientific">Stieleria maiorica</name>
    <dbReference type="NCBI Taxonomy" id="2795974"/>
    <lineage>
        <taxon>Bacteria</taxon>
        <taxon>Pseudomonadati</taxon>
        <taxon>Planctomycetota</taxon>
        <taxon>Planctomycetia</taxon>
        <taxon>Pirellulales</taxon>
        <taxon>Pirellulaceae</taxon>
        <taxon>Stieleria</taxon>
    </lineage>
</organism>
<name>A0A5B9MKC7_9BACT</name>
<sequence length="171" mass="19601">MVHLMVYADVLDIEGLIASPSDEGRKRDILKVIQCYEQDYPNLKTYSDRYLTPDAYQYIVDRHPTLWMTESNATYRSWFSGGNQSSDWDNERFVSRHIQGQGSLGDFFVRQKADIKMGDSPSVSEGPHSGAKTVSRWRKQFLGDFTDRMRRCRLPLNIDEAAHQETGKGGS</sequence>
<reference evidence="2 3" key="1">
    <citation type="submission" date="2019-02" db="EMBL/GenBank/DDBJ databases">
        <title>Planctomycetal bacteria perform biofilm scaping via a novel small molecule.</title>
        <authorList>
            <person name="Jeske O."/>
            <person name="Boedeker C."/>
            <person name="Wiegand S."/>
            <person name="Breitling P."/>
            <person name="Kallscheuer N."/>
            <person name="Jogler M."/>
            <person name="Rohde M."/>
            <person name="Petersen J."/>
            <person name="Medema M.H."/>
            <person name="Surup F."/>
            <person name="Jogler C."/>
        </authorList>
    </citation>
    <scope>NUCLEOTIDE SEQUENCE [LARGE SCALE GENOMIC DNA]</scope>
    <source>
        <strain evidence="2 3">Mal15</strain>
    </source>
</reference>
<dbReference type="Gene3D" id="3.90.245.10">
    <property type="entry name" value="Ribonucleoside hydrolase-like"/>
    <property type="match status" value="2"/>
</dbReference>
<feature type="domain" description="Cellulose-binding Sde182 nucleoside hydrolase-like" evidence="1">
    <location>
        <begin position="1"/>
        <end position="55"/>
    </location>
</feature>
<dbReference type="EMBL" id="CP036264">
    <property type="protein sequence ID" value="QEG00461.1"/>
    <property type="molecule type" value="Genomic_DNA"/>
</dbReference>
<evidence type="ECO:0000259" key="1">
    <source>
        <dbReference type="Pfam" id="PF07632"/>
    </source>
</evidence>
<proteinExistence type="predicted"/>
<protein>
    <recommendedName>
        <fullName evidence="1">Cellulose-binding Sde182 nucleoside hydrolase-like domain-containing protein</fullName>
    </recommendedName>
</protein>
<evidence type="ECO:0000313" key="2">
    <source>
        <dbReference type="EMBL" id="QEG00461.1"/>
    </source>
</evidence>